<protein>
    <submittedName>
        <fullName evidence="2">Uncharacterized protein</fullName>
    </submittedName>
</protein>
<keyword evidence="1" id="KW-1133">Transmembrane helix</keyword>
<reference evidence="2" key="1">
    <citation type="submission" date="2014-11" db="EMBL/GenBank/DDBJ databases">
        <authorList>
            <person name="Amaro Gonzalez C."/>
        </authorList>
    </citation>
    <scope>NUCLEOTIDE SEQUENCE</scope>
</reference>
<keyword evidence="1" id="KW-0472">Membrane</keyword>
<sequence>MTWRRLWLLRKKHLIIIHCNILALFCPVNIFSRTPNEILSKTKF</sequence>
<dbReference type="AlphaFoldDB" id="A0A0E9TPY3"/>
<dbReference type="EMBL" id="GBXM01052931">
    <property type="protein sequence ID" value="JAH55646.1"/>
    <property type="molecule type" value="Transcribed_RNA"/>
</dbReference>
<evidence type="ECO:0000256" key="1">
    <source>
        <dbReference type="SAM" id="Phobius"/>
    </source>
</evidence>
<reference evidence="2" key="2">
    <citation type="journal article" date="2015" name="Fish Shellfish Immunol.">
        <title>Early steps in the European eel (Anguilla anguilla)-Vibrio vulnificus interaction in the gills: Role of the RtxA13 toxin.</title>
        <authorList>
            <person name="Callol A."/>
            <person name="Pajuelo D."/>
            <person name="Ebbesson L."/>
            <person name="Teles M."/>
            <person name="MacKenzie S."/>
            <person name="Amaro C."/>
        </authorList>
    </citation>
    <scope>NUCLEOTIDE SEQUENCE</scope>
</reference>
<proteinExistence type="predicted"/>
<organism evidence="2">
    <name type="scientific">Anguilla anguilla</name>
    <name type="common">European freshwater eel</name>
    <name type="synonym">Muraena anguilla</name>
    <dbReference type="NCBI Taxonomy" id="7936"/>
    <lineage>
        <taxon>Eukaryota</taxon>
        <taxon>Metazoa</taxon>
        <taxon>Chordata</taxon>
        <taxon>Craniata</taxon>
        <taxon>Vertebrata</taxon>
        <taxon>Euteleostomi</taxon>
        <taxon>Actinopterygii</taxon>
        <taxon>Neopterygii</taxon>
        <taxon>Teleostei</taxon>
        <taxon>Anguilliformes</taxon>
        <taxon>Anguillidae</taxon>
        <taxon>Anguilla</taxon>
    </lineage>
</organism>
<keyword evidence="1" id="KW-0812">Transmembrane</keyword>
<evidence type="ECO:0000313" key="2">
    <source>
        <dbReference type="EMBL" id="JAH55646.1"/>
    </source>
</evidence>
<feature type="transmembrane region" description="Helical" evidence="1">
    <location>
        <begin position="12"/>
        <end position="31"/>
    </location>
</feature>
<accession>A0A0E9TPY3</accession>
<name>A0A0E9TPY3_ANGAN</name>